<sequence length="289" mass="33626">MNNKSTRSKIIDLVKINLDICNISKKMKLSIVIFSIVIYVITSSLVKVSYSYNLNLNIWDGVFRTITYSSLILGFYFPYIVIITTFFNTKSDYIKFIMLRTKEKGIWIVSKILTNVVFVFLLTISFFIIVFVINFFMFKFENQWSEVILNKDSIKLTAVLYPNFFVYSLKPLEGFLISFLQIFISSLIILNLKDLLINYIKSKNVSYSIMSIYLIMNIIIDSYGLHEGIFKINDYIGLGTMSIIFKHKFKNYNGFTTSLGISIIISLILLFVILFLNLFFSRKALIEND</sequence>
<proteinExistence type="predicted"/>
<feature type="transmembrane region" description="Helical" evidence="1">
    <location>
        <begin position="66"/>
        <end position="87"/>
    </location>
</feature>
<feature type="transmembrane region" description="Helical" evidence="1">
    <location>
        <begin position="174"/>
        <end position="192"/>
    </location>
</feature>
<feature type="transmembrane region" description="Helical" evidence="1">
    <location>
        <begin position="259"/>
        <end position="280"/>
    </location>
</feature>
<dbReference type="AlphaFoldDB" id="A0A644VY96"/>
<gene>
    <name evidence="2" type="ORF">SDC9_41633</name>
</gene>
<evidence type="ECO:0000256" key="1">
    <source>
        <dbReference type="SAM" id="Phobius"/>
    </source>
</evidence>
<comment type="caution">
    <text evidence="2">The sequence shown here is derived from an EMBL/GenBank/DDBJ whole genome shotgun (WGS) entry which is preliminary data.</text>
</comment>
<feature type="transmembrane region" description="Helical" evidence="1">
    <location>
        <begin position="204"/>
        <end position="225"/>
    </location>
</feature>
<keyword evidence="1" id="KW-0472">Membrane</keyword>
<keyword evidence="1" id="KW-1133">Transmembrane helix</keyword>
<accession>A0A644VY96</accession>
<evidence type="ECO:0000313" key="2">
    <source>
        <dbReference type="EMBL" id="MPL95462.1"/>
    </source>
</evidence>
<protein>
    <submittedName>
        <fullName evidence="2">Uncharacterized protein</fullName>
    </submittedName>
</protein>
<dbReference type="EMBL" id="VSSQ01000468">
    <property type="protein sequence ID" value="MPL95462.1"/>
    <property type="molecule type" value="Genomic_DNA"/>
</dbReference>
<reference evidence="2" key="1">
    <citation type="submission" date="2019-08" db="EMBL/GenBank/DDBJ databases">
        <authorList>
            <person name="Kucharzyk K."/>
            <person name="Murdoch R.W."/>
            <person name="Higgins S."/>
            <person name="Loffler F."/>
        </authorList>
    </citation>
    <scope>NUCLEOTIDE SEQUENCE</scope>
</reference>
<keyword evidence="1" id="KW-0812">Transmembrane</keyword>
<feature type="transmembrane region" description="Helical" evidence="1">
    <location>
        <begin position="29"/>
        <end position="46"/>
    </location>
</feature>
<feature type="transmembrane region" description="Helical" evidence="1">
    <location>
        <begin position="108"/>
        <end position="137"/>
    </location>
</feature>
<name>A0A644VY96_9ZZZZ</name>
<organism evidence="2">
    <name type="scientific">bioreactor metagenome</name>
    <dbReference type="NCBI Taxonomy" id="1076179"/>
    <lineage>
        <taxon>unclassified sequences</taxon>
        <taxon>metagenomes</taxon>
        <taxon>ecological metagenomes</taxon>
    </lineage>
</organism>